<dbReference type="Proteomes" id="UP000838756">
    <property type="component" value="Unassembled WGS sequence"/>
</dbReference>
<protein>
    <submittedName>
        <fullName evidence="1">Jg15654 protein</fullName>
    </submittedName>
</protein>
<evidence type="ECO:0000313" key="2">
    <source>
        <dbReference type="Proteomes" id="UP000838756"/>
    </source>
</evidence>
<reference evidence="1" key="1">
    <citation type="submission" date="2022-03" db="EMBL/GenBank/DDBJ databases">
        <authorList>
            <person name="Lindestad O."/>
        </authorList>
    </citation>
    <scope>NUCLEOTIDE SEQUENCE</scope>
</reference>
<name>A0A8S4RST6_9NEOP</name>
<evidence type="ECO:0000313" key="1">
    <source>
        <dbReference type="EMBL" id="CAH2241457.1"/>
    </source>
</evidence>
<dbReference type="AlphaFoldDB" id="A0A8S4RST6"/>
<keyword evidence="2" id="KW-1185">Reference proteome</keyword>
<accession>A0A8S4RST6</accession>
<dbReference type="EMBL" id="CAKXAJ010025576">
    <property type="protein sequence ID" value="CAH2241457.1"/>
    <property type="molecule type" value="Genomic_DNA"/>
</dbReference>
<organism evidence="1 2">
    <name type="scientific">Pararge aegeria aegeria</name>
    <dbReference type="NCBI Taxonomy" id="348720"/>
    <lineage>
        <taxon>Eukaryota</taxon>
        <taxon>Metazoa</taxon>
        <taxon>Ecdysozoa</taxon>
        <taxon>Arthropoda</taxon>
        <taxon>Hexapoda</taxon>
        <taxon>Insecta</taxon>
        <taxon>Pterygota</taxon>
        <taxon>Neoptera</taxon>
        <taxon>Endopterygota</taxon>
        <taxon>Lepidoptera</taxon>
        <taxon>Glossata</taxon>
        <taxon>Ditrysia</taxon>
        <taxon>Papilionoidea</taxon>
        <taxon>Nymphalidae</taxon>
        <taxon>Satyrinae</taxon>
        <taxon>Satyrini</taxon>
        <taxon>Parargina</taxon>
        <taxon>Pararge</taxon>
    </lineage>
</organism>
<sequence>MEPRHIIIKALQPSVGLGLVKDISPFEAVRSCFFPAPNSQNPLYPSQLRHSTDPSASTPLQCALHQPLWGSRAFHALHKPCPLHS</sequence>
<proteinExistence type="predicted"/>
<gene>
    <name evidence="1" type="primary">jg15654</name>
    <name evidence="1" type="ORF">PAEG_LOCUS17894</name>
</gene>
<comment type="caution">
    <text evidence="1">The sequence shown here is derived from an EMBL/GenBank/DDBJ whole genome shotgun (WGS) entry which is preliminary data.</text>
</comment>